<protein>
    <submittedName>
        <fullName evidence="1">Uncharacterized protein</fullName>
    </submittedName>
</protein>
<dbReference type="AlphaFoldDB" id="A0A2K0VXB5"/>
<comment type="caution">
    <text evidence="1">The sequence shown here is derived from an EMBL/GenBank/DDBJ whole genome shotgun (WGS) entry which is preliminary data.</text>
</comment>
<dbReference type="Gene3D" id="1.25.40.20">
    <property type="entry name" value="Ankyrin repeat-containing domain"/>
    <property type="match status" value="1"/>
</dbReference>
<evidence type="ECO:0000313" key="1">
    <source>
        <dbReference type="EMBL" id="PNP74670.1"/>
    </source>
</evidence>
<keyword evidence="2" id="KW-1185">Reference proteome</keyword>
<dbReference type="EMBL" id="MTQA01000199">
    <property type="protein sequence ID" value="PNP74670.1"/>
    <property type="molecule type" value="Genomic_DNA"/>
</dbReference>
<reference evidence="1 2" key="1">
    <citation type="submission" date="2017-06" db="EMBL/GenBank/DDBJ databases">
        <title>Genome of Fusarium nygamai isolate CS10214.</title>
        <authorList>
            <person name="Gardiner D.M."/>
            <person name="Obanor F."/>
            <person name="Kazan K."/>
        </authorList>
    </citation>
    <scope>NUCLEOTIDE SEQUENCE [LARGE SCALE GENOMIC DNA]</scope>
    <source>
        <strain evidence="1 2">CS10214</strain>
    </source>
</reference>
<gene>
    <name evidence="1" type="ORF">FNYG_12006</name>
</gene>
<proteinExistence type="predicted"/>
<dbReference type="SUPFAM" id="SSF48403">
    <property type="entry name" value="Ankyrin repeat"/>
    <property type="match status" value="1"/>
</dbReference>
<accession>A0A2K0VXB5</accession>
<evidence type="ECO:0000313" key="2">
    <source>
        <dbReference type="Proteomes" id="UP000236664"/>
    </source>
</evidence>
<dbReference type="InterPro" id="IPR036770">
    <property type="entry name" value="Ankyrin_rpt-contain_sf"/>
</dbReference>
<sequence length="132" mass="14461">MMAAVGGRMSTVRLLMDSGADMYAAMKSGSQLLSCAVEHPARLRYLLNHGGFDVNRQDSNGATVLHDTVMARTNEIAAARILLQKGARQFHATICYEDSIKEMGIHSGTPADVARDMGKVKLAELFDLWKYT</sequence>
<dbReference type="STRING" id="42673.A0A2K0VXB5"/>
<organism evidence="1 2">
    <name type="scientific">Gibberella nygamai</name>
    <name type="common">Bean root rot disease fungus</name>
    <name type="synonym">Fusarium nygamai</name>
    <dbReference type="NCBI Taxonomy" id="42673"/>
    <lineage>
        <taxon>Eukaryota</taxon>
        <taxon>Fungi</taxon>
        <taxon>Dikarya</taxon>
        <taxon>Ascomycota</taxon>
        <taxon>Pezizomycotina</taxon>
        <taxon>Sordariomycetes</taxon>
        <taxon>Hypocreomycetidae</taxon>
        <taxon>Hypocreales</taxon>
        <taxon>Nectriaceae</taxon>
        <taxon>Fusarium</taxon>
        <taxon>Fusarium fujikuroi species complex</taxon>
    </lineage>
</organism>
<dbReference type="Pfam" id="PF12796">
    <property type="entry name" value="Ank_2"/>
    <property type="match status" value="1"/>
</dbReference>
<dbReference type="OrthoDB" id="20872at2759"/>
<name>A0A2K0VXB5_GIBNY</name>
<dbReference type="InterPro" id="IPR002110">
    <property type="entry name" value="Ankyrin_rpt"/>
</dbReference>
<dbReference type="Proteomes" id="UP000236664">
    <property type="component" value="Unassembled WGS sequence"/>
</dbReference>